<evidence type="ECO:0000259" key="13">
    <source>
        <dbReference type="Pfam" id="PF10502"/>
    </source>
</evidence>
<keyword evidence="9" id="KW-0496">Mitochondrion</keyword>
<organism evidence="14">
    <name type="scientific">Eucalyptus grandis</name>
    <name type="common">Flooded gum</name>
    <dbReference type="NCBI Taxonomy" id="71139"/>
    <lineage>
        <taxon>Eukaryota</taxon>
        <taxon>Viridiplantae</taxon>
        <taxon>Streptophyta</taxon>
        <taxon>Embryophyta</taxon>
        <taxon>Tracheophyta</taxon>
        <taxon>Spermatophyta</taxon>
        <taxon>Magnoliopsida</taxon>
        <taxon>eudicotyledons</taxon>
        <taxon>Gunneridae</taxon>
        <taxon>Pentapetalae</taxon>
        <taxon>rosids</taxon>
        <taxon>malvids</taxon>
        <taxon>Myrtales</taxon>
        <taxon>Myrtaceae</taxon>
        <taxon>Myrtoideae</taxon>
        <taxon>Eucalypteae</taxon>
        <taxon>Eucalyptus</taxon>
    </lineage>
</organism>
<dbReference type="GO" id="GO:0042720">
    <property type="term" value="C:mitochondrial inner membrane peptidase complex"/>
    <property type="evidence" value="ECO:0000318"/>
    <property type="project" value="GO_Central"/>
</dbReference>
<dbReference type="InParanoid" id="A0A059DCZ5"/>
<dbReference type="GO" id="GO:0006465">
    <property type="term" value="P:signal peptide processing"/>
    <property type="evidence" value="ECO:0007669"/>
    <property type="project" value="InterPro"/>
</dbReference>
<dbReference type="GO" id="GO:0004175">
    <property type="term" value="F:endopeptidase activity"/>
    <property type="evidence" value="ECO:0000318"/>
    <property type="project" value="GO_Central"/>
</dbReference>
<feature type="region of interest" description="Disordered" evidence="12">
    <location>
        <begin position="209"/>
        <end position="230"/>
    </location>
</feature>
<dbReference type="PANTHER" id="PTHR46041:SF2">
    <property type="entry name" value="MITOCHONDRIAL INNER MEMBRANE PROTEASE SUBUNIT 2"/>
    <property type="match status" value="1"/>
</dbReference>
<name>A0A059DCZ5_EUCGR</name>
<feature type="domain" description="Peptidase S26" evidence="13">
    <location>
        <begin position="160"/>
        <end position="203"/>
    </location>
</feature>
<dbReference type="FunCoup" id="A0A059DCZ5">
    <property type="interactions" value="1921"/>
</dbReference>
<dbReference type="InterPro" id="IPR036286">
    <property type="entry name" value="LexA/Signal_pep-like_sf"/>
</dbReference>
<evidence type="ECO:0000256" key="2">
    <source>
        <dbReference type="ARBA" id="ARBA00007066"/>
    </source>
</evidence>
<evidence type="ECO:0000256" key="1">
    <source>
        <dbReference type="ARBA" id="ARBA00004434"/>
    </source>
</evidence>
<evidence type="ECO:0000256" key="5">
    <source>
        <dbReference type="ARBA" id="ARBA00022692"/>
    </source>
</evidence>
<proteinExistence type="inferred from homology"/>
<comment type="similarity">
    <text evidence="2">Belongs to the peptidase S26 family. IMP2 subfamily.</text>
</comment>
<dbReference type="OrthoDB" id="9996127at2759"/>
<gene>
    <name evidence="14" type="ORF">EUGRSUZ_A00507</name>
</gene>
<keyword evidence="8" id="KW-1133">Transmembrane helix</keyword>
<evidence type="ECO:0000256" key="10">
    <source>
        <dbReference type="ARBA" id="ARBA00023136"/>
    </source>
</evidence>
<keyword evidence="5" id="KW-0812">Transmembrane</keyword>
<dbReference type="InterPro" id="IPR019533">
    <property type="entry name" value="Peptidase_S26"/>
</dbReference>
<evidence type="ECO:0000256" key="9">
    <source>
        <dbReference type="ARBA" id="ARBA00023128"/>
    </source>
</evidence>
<dbReference type="InterPro" id="IPR037730">
    <property type="entry name" value="IMP2"/>
</dbReference>
<keyword evidence="10" id="KW-0472">Membrane</keyword>
<dbReference type="SUPFAM" id="SSF51306">
    <property type="entry name" value="LexA/Signal peptidase"/>
    <property type="match status" value="1"/>
</dbReference>
<keyword evidence="6" id="KW-0999">Mitochondrion inner membrane</keyword>
<dbReference type="GO" id="GO:0004252">
    <property type="term" value="F:serine-type endopeptidase activity"/>
    <property type="evidence" value="ECO:0007669"/>
    <property type="project" value="InterPro"/>
</dbReference>
<dbReference type="InterPro" id="IPR019758">
    <property type="entry name" value="Pept_S26A_signal_pept_1_CS"/>
</dbReference>
<evidence type="ECO:0000256" key="11">
    <source>
        <dbReference type="PIRSR" id="PIRSR600223-1"/>
    </source>
</evidence>
<dbReference type="eggNOG" id="KOG1568">
    <property type="taxonomic scope" value="Eukaryota"/>
</dbReference>
<dbReference type="Gene3D" id="2.10.109.10">
    <property type="entry name" value="Umud Fragment, subunit A"/>
    <property type="match status" value="1"/>
</dbReference>
<dbReference type="NCBIfam" id="TIGR02227">
    <property type="entry name" value="sigpep_I_bact"/>
    <property type="match status" value="1"/>
</dbReference>
<feature type="active site" evidence="11">
    <location>
        <position position="97"/>
    </location>
</feature>
<dbReference type="OMA" id="RYHRELM"/>
<evidence type="ECO:0000256" key="6">
    <source>
        <dbReference type="ARBA" id="ARBA00022792"/>
    </source>
</evidence>
<reference evidence="14" key="1">
    <citation type="submission" date="2013-07" db="EMBL/GenBank/DDBJ databases">
        <title>The genome of Eucalyptus grandis.</title>
        <authorList>
            <person name="Schmutz J."/>
            <person name="Hayes R."/>
            <person name="Myburg A."/>
            <person name="Tuskan G."/>
            <person name="Grattapaglia D."/>
            <person name="Rokhsar D.S."/>
        </authorList>
    </citation>
    <scope>NUCLEOTIDE SEQUENCE</scope>
    <source>
        <tissue evidence="14">Leaf extractions</tissue>
    </source>
</reference>
<dbReference type="CDD" id="cd06530">
    <property type="entry name" value="S26_SPase_I"/>
    <property type="match status" value="1"/>
</dbReference>
<keyword evidence="7" id="KW-0378">Hydrolase</keyword>
<dbReference type="PANTHER" id="PTHR46041">
    <property type="entry name" value="MITOCHONDRIAL INNER MEMBRANE PROTEASE SUBUNIT 2"/>
    <property type="match status" value="1"/>
</dbReference>
<dbReference type="FunFam" id="2.10.109.10:FF:000005">
    <property type="entry name" value="Mitochondrial inner membrane protease subunit"/>
    <property type="match status" value="1"/>
</dbReference>
<dbReference type="Pfam" id="PF10502">
    <property type="entry name" value="Peptidase_S26"/>
    <property type="match status" value="2"/>
</dbReference>
<dbReference type="STRING" id="71139.A0A059DCZ5"/>
<evidence type="ECO:0000256" key="8">
    <source>
        <dbReference type="ARBA" id="ARBA00022989"/>
    </source>
</evidence>
<evidence type="ECO:0000256" key="3">
    <source>
        <dbReference type="ARBA" id="ARBA00013650"/>
    </source>
</evidence>
<feature type="active site" evidence="11">
    <location>
        <position position="144"/>
    </location>
</feature>
<dbReference type="PROSITE" id="PS00761">
    <property type="entry name" value="SPASE_I_3"/>
    <property type="match status" value="1"/>
</dbReference>
<evidence type="ECO:0000256" key="4">
    <source>
        <dbReference type="ARBA" id="ARBA00022670"/>
    </source>
</evidence>
<dbReference type="MEROPS" id="S26.002"/>
<dbReference type="PRINTS" id="PR00727">
    <property type="entry name" value="LEADERPTASE"/>
</dbReference>
<comment type="subcellular location">
    <subcellularLocation>
        <location evidence="1">Mitochondrion inner membrane</location>
        <topology evidence="1">Single-pass membrane protein</topology>
    </subcellularLocation>
</comment>
<dbReference type="Gramene" id="KCW88105">
    <property type="protein sequence ID" value="KCW88105"/>
    <property type="gene ID" value="EUGRSUZ_A00507"/>
</dbReference>
<evidence type="ECO:0000313" key="14">
    <source>
        <dbReference type="EMBL" id="KCW88105.1"/>
    </source>
</evidence>
<accession>A0A059DCZ5</accession>
<dbReference type="InterPro" id="IPR000223">
    <property type="entry name" value="Pept_S26A_signal_pept_1"/>
</dbReference>
<evidence type="ECO:0000256" key="12">
    <source>
        <dbReference type="SAM" id="MobiDB-lite"/>
    </source>
</evidence>
<dbReference type="EMBL" id="KK198753">
    <property type="protein sequence ID" value="KCW88105.1"/>
    <property type="molecule type" value="Genomic_DNA"/>
</dbReference>
<protein>
    <recommendedName>
        <fullName evidence="3">Mitochondrial inner membrane protease subunit 2</fullName>
    </recommendedName>
</protein>
<sequence length="230" mass="26398">MPYVNFNFLLGVIAFTIEECQCISDRHFLFVWCLLLIILHDIDGLKEFMKFVYSQQDFAMGTRSLLWDITKKYFTVGLIGLTVSDRYASIVSVRGSSMSPAFNPRSDTNDYVLVEKFCLDKYRFSHGDVVVFSSPSNHKEKHIKRIIGLPGDWIGTPNMDDVLKVPEGHFWVEGDNSVSSLDSRSFGPIPLGLIRGRVTHVVWPPQRMGRVERETNQRPLSSLQDRPEFY</sequence>
<evidence type="ECO:0000256" key="7">
    <source>
        <dbReference type="ARBA" id="ARBA00022801"/>
    </source>
</evidence>
<feature type="domain" description="Peptidase S26" evidence="13">
    <location>
        <begin position="68"/>
        <end position="155"/>
    </location>
</feature>
<dbReference type="GO" id="GO:0006627">
    <property type="term" value="P:protein processing involved in protein targeting to mitochondrion"/>
    <property type="evidence" value="ECO:0000318"/>
    <property type="project" value="GO_Central"/>
</dbReference>
<dbReference type="AlphaFoldDB" id="A0A059DCZ5"/>
<keyword evidence="4" id="KW-0645">Protease</keyword>